<name>L9XMP2_9EURY</name>
<dbReference type="InterPro" id="IPR055768">
    <property type="entry name" value="DUF7344"/>
</dbReference>
<keyword evidence="1" id="KW-0812">Transmembrane</keyword>
<reference evidence="3 4" key="1">
    <citation type="journal article" date="2014" name="PLoS Genet.">
        <title>Phylogenetically driven sequencing of extremely halophilic archaea reveals strategies for static and dynamic osmo-response.</title>
        <authorList>
            <person name="Becker E.A."/>
            <person name="Seitzer P.M."/>
            <person name="Tritt A."/>
            <person name="Larsen D."/>
            <person name="Krusor M."/>
            <person name="Yao A.I."/>
            <person name="Wu D."/>
            <person name="Madern D."/>
            <person name="Eisen J.A."/>
            <person name="Darling A.E."/>
            <person name="Facciotti M.T."/>
        </authorList>
    </citation>
    <scope>NUCLEOTIDE SEQUENCE [LARGE SCALE GENOMIC DNA]</scope>
    <source>
        <strain evidence="3 4">JCM 12255</strain>
    </source>
</reference>
<feature type="domain" description="DUF7344" evidence="2">
    <location>
        <begin position="5"/>
        <end position="86"/>
    </location>
</feature>
<comment type="caution">
    <text evidence="3">The sequence shown here is derived from an EMBL/GenBank/DDBJ whole genome shotgun (WGS) entry which is preliminary data.</text>
</comment>
<gene>
    <name evidence="3" type="ORF">C493_01595</name>
</gene>
<feature type="transmembrane region" description="Helical" evidence="1">
    <location>
        <begin position="129"/>
        <end position="149"/>
    </location>
</feature>
<keyword evidence="1" id="KW-0472">Membrane</keyword>
<evidence type="ECO:0000313" key="4">
    <source>
        <dbReference type="Proteomes" id="UP000011602"/>
    </source>
</evidence>
<dbReference type="eggNOG" id="arCOG03828">
    <property type="taxonomic scope" value="Archaea"/>
</dbReference>
<keyword evidence="4" id="KW-1185">Reference proteome</keyword>
<evidence type="ECO:0000259" key="2">
    <source>
        <dbReference type="Pfam" id="PF24035"/>
    </source>
</evidence>
<keyword evidence="1" id="KW-1133">Transmembrane helix</keyword>
<proteinExistence type="predicted"/>
<sequence>MDEIFHILQTNRRRDAIEYLLDHPDDDPVKMSDVAEFVAAKEHETTIQKLTSAQRQRVYIPLYQSHLPKLDEKNLIEYDKSRGIIRTTDRLEIFRPYLEVTDPVEGPSRSASDSADETSLLRRLATDSYATTLAVSTGLFVASTSGLLVLPELTLAAIIILLFVLTTILTNVFPSPSRTDVGDHRPSH</sequence>
<feature type="transmembrane region" description="Helical" evidence="1">
    <location>
        <begin position="155"/>
        <end position="173"/>
    </location>
</feature>
<accession>L9XMP2</accession>
<dbReference type="Pfam" id="PF24035">
    <property type="entry name" value="DUF7344"/>
    <property type="match status" value="1"/>
</dbReference>
<dbReference type="EMBL" id="AOHZ01000009">
    <property type="protein sequence ID" value="ELY61933.1"/>
    <property type="molecule type" value="Genomic_DNA"/>
</dbReference>
<evidence type="ECO:0000256" key="1">
    <source>
        <dbReference type="SAM" id="Phobius"/>
    </source>
</evidence>
<organism evidence="3 4">
    <name type="scientific">Natronolimnohabitans innermongolicus JCM 12255</name>
    <dbReference type="NCBI Taxonomy" id="1227499"/>
    <lineage>
        <taxon>Archaea</taxon>
        <taxon>Methanobacteriati</taxon>
        <taxon>Methanobacteriota</taxon>
        <taxon>Stenosarchaea group</taxon>
        <taxon>Halobacteria</taxon>
        <taxon>Halobacteriales</taxon>
        <taxon>Natrialbaceae</taxon>
        <taxon>Natronolimnohabitans</taxon>
    </lineage>
</organism>
<protein>
    <recommendedName>
        <fullName evidence="2">DUF7344 domain-containing protein</fullName>
    </recommendedName>
</protein>
<dbReference type="AlphaFoldDB" id="L9XMP2"/>
<evidence type="ECO:0000313" key="3">
    <source>
        <dbReference type="EMBL" id="ELY61933.1"/>
    </source>
</evidence>
<dbReference type="Proteomes" id="UP000011602">
    <property type="component" value="Unassembled WGS sequence"/>
</dbReference>